<dbReference type="GO" id="GO:0032259">
    <property type="term" value="P:methylation"/>
    <property type="evidence" value="ECO:0007669"/>
    <property type="project" value="UniProtKB-KW"/>
</dbReference>
<dbReference type="CDD" id="cd02440">
    <property type="entry name" value="AdoMet_MTases"/>
    <property type="match status" value="1"/>
</dbReference>
<evidence type="ECO:0000259" key="2">
    <source>
        <dbReference type="Pfam" id="PF10119"/>
    </source>
</evidence>
<gene>
    <name evidence="3" type="ORF">SAMN04488118_11253</name>
</gene>
<organism evidence="3 4">
    <name type="scientific">Epibacterium ulvae</name>
    <dbReference type="NCBI Taxonomy" id="1156985"/>
    <lineage>
        <taxon>Bacteria</taxon>
        <taxon>Pseudomonadati</taxon>
        <taxon>Pseudomonadota</taxon>
        <taxon>Alphaproteobacteria</taxon>
        <taxon>Rhodobacterales</taxon>
        <taxon>Roseobacteraceae</taxon>
        <taxon>Epibacterium</taxon>
    </lineage>
</organism>
<dbReference type="AlphaFoldDB" id="A0A1G5RBZ3"/>
<dbReference type="InterPro" id="IPR013217">
    <property type="entry name" value="Methyltransf_12"/>
</dbReference>
<keyword evidence="3" id="KW-0489">Methyltransferase</keyword>
<keyword evidence="3" id="KW-0808">Transferase</keyword>
<dbReference type="RefSeq" id="WP_090220681.1">
    <property type="nucleotide sequence ID" value="NZ_FMWG01000012.1"/>
</dbReference>
<dbReference type="EMBL" id="FMWG01000012">
    <property type="protein sequence ID" value="SCZ71567.1"/>
    <property type="molecule type" value="Genomic_DNA"/>
</dbReference>
<name>A0A1G5RBZ3_9RHOB</name>
<dbReference type="InterPro" id="IPR018773">
    <property type="entry name" value="MeTrfase_reg_dom_prd"/>
</dbReference>
<dbReference type="Gene3D" id="3.40.50.150">
    <property type="entry name" value="Vaccinia Virus protein VP39"/>
    <property type="match status" value="1"/>
</dbReference>
<reference evidence="3 4" key="1">
    <citation type="submission" date="2016-10" db="EMBL/GenBank/DDBJ databases">
        <authorList>
            <person name="de Groot N.N."/>
        </authorList>
    </citation>
    <scope>NUCLEOTIDE SEQUENCE [LARGE SCALE GENOMIC DNA]</scope>
    <source>
        <strain evidence="3 4">U95</strain>
    </source>
</reference>
<feature type="domain" description="Methyltransferase type 12" evidence="1">
    <location>
        <begin position="49"/>
        <end position="148"/>
    </location>
</feature>
<feature type="domain" description="Methyltransferase regulatory" evidence="2">
    <location>
        <begin position="221"/>
        <end position="300"/>
    </location>
</feature>
<evidence type="ECO:0000313" key="3">
    <source>
        <dbReference type="EMBL" id="SCZ71567.1"/>
    </source>
</evidence>
<proteinExistence type="predicted"/>
<sequence length="514" mass="57534">MTDWTAGYMADVDYIHDFYKELAPSQLAIGALSAGQNHGLSGENLTYCELGCGQGVTTNLLAAANPHIDFHAMDFNPSHIAGAEALAAEAGLKNVSFYEHSFETFDDEPDLPRAFDVIVMHGIFSWVSPENRDYVVQFIAKRLKPGGLVYVSHNTLPGWSSILPLRRLLCDRAALESGNPRERINNALAFAHKLEAVQAGYFTGSRSVRKRLKQMGSMSHRYLAHEFMNEHWTPFNVEEVAAELGQAKLKYVAACHLMDHVDDICLTPEQSQVLEDERDPMRRQGLRDLILSEQFRCDIYRKGDVFHTERSAVGAWFDTRIALARPISEDPLTLMWRMGVVELEDAHIRPVLNALRDGPKTVKQLLSEGAFVVDSWGDIVRMLRILLGDGVLAPCLPEAGEAERVTQCTALNKVICKHAEDSETLRFLASPVTGSGHEVDRFEQLFLLARSEGHETPDSWAQLAWTILAPQGQRLLKEGEILEKDEDNIAELQYRAERFATQKLPVLQGLGILF</sequence>
<evidence type="ECO:0000313" key="4">
    <source>
        <dbReference type="Proteomes" id="UP000198767"/>
    </source>
</evidence>
<keyword evidence="4" id="KW-1185">Reference proteome</keyword>
<dbReference type="PANTHER" id="PTHR43861">
    <property type="entry name" value="TRANS-ACONITATE 2-METHYLTRANSFERASE-RELATED"/>
    <property type="match status" value="1"/>
</dbReference>
<accession>A0A1G5RBZ3</accession>
<protein>
    <submittedName>
        <fullName evidence="3">Methyltransferase domain-containing protein</fullName>
    </submittedName>
</protein>
<dbReference type="OrthoDB" id="5298787at2"/>
<evidence type="ECO:0000259" key="1">
    <source>
        <dbReference type="Pfam" id="PF08242"/>
    </source>
</evidence>
<dbReference type="Proteomes" id="UP000198767">
    <property type="component" value="Unassembled WGS sequence"/>
</dbReference>
<dbReference type="Pfam" id="PF08242">
    <property type="entry name" value="Methyltransf_12"/>
    <property type="match status" value="1"/>
</dbReference>
<dbReference type="InterPro" id="IPR029063">
    <property type="entry name" value="SAM-dependent_MTases_sf"/>
</dbReference>
<dbReference type="SUPFAM" id="SSF53335">
    <property type="entry name" value="S-adenosyl-L-methionine-dependent methyltransferases"/>
    <property type="match status" value="1"/>
</dbReference>
<dbReference type="STRING" id="1156985.SAMN04488118_11253"/>
<dbReference type="Pfam" id="PF10119">
    <property type="entry name" value="MethyTransf_Reg"/>
    <property type="match status" value="1"/>
</dbReference>
<dbReference type="GO" id="GO:0008168">
    <property type="term" value="F:methyltransferase activity"/>
    <property type="evidence" value="ECO:0007669"/>
    <property type="project" value="UniProtKB-KW"/>
</dbReference>